<dbReference type="SFLD" id="SFLDS00003">
    <property type="entry name" value="Haloacid_Dehalogenase"/>
    <property type="match status" value="1"/>
</dbReference>
<reference evidence="5 6" key="1">
    <citation type="submission" date="2010-10" db="EMBL/GenBank/DDBJ databases">
        <title>Complete sequence of Mesorhizobium opportunistum WSM2075.</title>
        <authorList>
            <consortium name="US DOE Joint Genome Institute"/>
            <person name="Lucas S."/>
            <person name="Copeland A."/>
            <person name="Lapidus A."/>
            <person name="Cheng J.-F."/>
            <person name="Bruce D."/>
            <person name="Goodwin L."/>
            <person name="Pitluck S."/>
            <person name="Chertkov O."/>
            <person name="Misra M."/>
            <person name="Detter J.C."/>
            <person name="Han C."/>
            <person name="Tapia R."/>
            <person name="Land M."/>
            <person name="Hauser L."/>
            <person name="Kyrpides N."/>
            <person name="Ovchinnikova G."/>
            <person name="Mavrommatis K.M."/>
            <person name="Tiwari R.P."/>
            <person name="Howieson J.G."/>
            <person name="O'Hara G.W."/>
            <person name="Nandasena K.G."/>
            <person name="Woyke T."/>
        </authorList>
    </citation>
    <scope>NUCLEOTIDE SEQUENCE [LARGE SCALE GENOMIC DNA]</scope>
    <source>
        <strain evidence="6">LMG 24607 / HAMBI 3007 / WSM2075</strain>
    </source>
</reference>
<dbReference type="InterPro" id="IPR051600">
    <property type="entry name" value="Beta-PGM-like"/>
</dbReference>
<dbReference type="STRING" id="536019.Mesop_1517"/>
<dbReference type="eggNOG" id="COG0637">
    <property type="taxonomic scope" value="Bacteria"/>
</dbReference>
<dbReference type="InterPro" id="IPR023214">
    <property type="entry name" value="HAD_sf"/>
</dbReference>
<dbReference type="InterPro" id="IPR036412">
    <property type="entry name" value="HAD-like_sf"/>
</dbReference>
<dbReference type="SFLD" id="SFLDG01135">
    <property type="entry name" value="C1.5.6:_HAD__Beta-PGM__Phospha"/>
    <property type="match status" value="1"/>
</dbReference>
<dbReference type="Gene3D" id="1.10.150.240">
    <property type="entry name" value="Putative phosphatase, domain 2"/>
    <property type="match status" value="1"/>
</dbReference>
<protein>
    <submittedName>
        <fullName evidence="5">HAD-superfamily hydrolase, subfamily IA, variant 3</fullName>
    </submittedName>
</protein>
<gene>
    <name evidence="5" type="ordered locus">Mesop_1517</name>
</gene>
<evidence type="ECO:0000313" key="5">
    <source>
        <dbReference type="EMBL" id="AEH85999.1"/>
    </source>
</evidence>
<proteinExistence type="inferred from homology"/>
<dbReference type="Pfam" id="PF13419">
    <property type="entry name" value="HAD_2"/>
    <property type="match status" value="1"/>
</dbReference>
<keyword evidence="4" id="KW-0460">Magnesium</keyword>
<dbReference type="EMBL" id="CP002279">
    <property type="protein sequence ID" value="AEH85999.1"/>
    <property type="molecule type" value="Genomic_DNA"/>
</dbReference>
<dbReference type="InterPro" id="IPR041492">
    <property type="entry name" value="HAD_2"/>
</dbReference>
<dbReference type="SUPFAM" id="SSF56784">
    <property type="entry name" value="HAD-like"/>
    <property type="match status" value="1"/>
</dbReference>
<dbReference type="SFLD" id="SFLDG01129">
    <property type="entry name" value="C1.5:_HAD__Beta-PGM__Phosphata"/>
    <property type="match status" value="1"/>
</dbReference>
<dbReference type="KEGG" id="mop:Mesop_1517"/>
<keyword evidence="3" id="KW-0479">Metal-binding</keyword>
<evidence type="ECO:0000256" key="3">
    <source>
        <dbReference type="ARBA" id="ARBA00022723"/>
    </source>
</evidence>
<name>F7Y1U3_MESOW</name>
<dbReference type="PANTHER" id="PTHR46193">
    <property type="entry name" value="6-PHOSPHOGLUCONATE PHOSPHATASE"/>
    <property type="match status" value="1"/>
</dbReference>
<sequence length="234" mass="24676">MCEIESGEKRVARPRPIIFDCDGVLVDSEPLAARAYERVYEKHGMPGVHGGIIAQCVGMKQSDIIIRIKELTGHQFPASAASDIWAETKILFSEELKPTLGIAAFLETLEGDRCVASSSSVERINHSLAVTGLAGFFGDAIYSSSMVKNGKPAPDIFLFAAARMGANPADCIVIEDSPFGIQGAVAAGMTAIGYTGGGHTYAEHGARLMAAGADFVCADWQEVSRQLSGLGVPA</sequence>
<dbReference type="HOGENOM" id="CLU_045011_13_2_5"/>
<dbReference type="GO" id="GO:0046872">
    <property type="term" value="F:metal ion binding"/>
    <property type="evidence" value="ECO:0007669"/>
    <property type="project" value="UniProtKB-KW"/>
</dbReference>
<dbReference type="GO" id="GO:0016787">
    <property type="term" value="F:hydrolase activity"/>
    <property type="evidence" value="ECO:0007669"/>
    <property type="project" value="UniProtKB-KW"/>
</dbReference>
<comment type="similarity">
    <text evidence="2">Belongs to the HAD-like hydrolase superfamily. CbbY/CbbZ/Gph/YieH family.</text>
</comment>
<evidence type="ECO:0000256" key="1">
    <source>
        <dbReference type="ARBA" id="ARBA00001946"/>
    </source>
</evidence>
<dbReference type="Gene3D" id="3.40.50.1000">
    <property type="entry name" value="HAD superfamily/HAD-like"/>
    <property type="match status" value="1"/>
</dbReference>
<accession>F7Y1U3</accession>
<dbReference type="AlphaFoldDB" id="F7Y1U3"/>
<evidence type="ECO:0000313" key="6">
    <source>
        <dbReference type="Proteomes" id="UP000001623"/>
    </source>
</evidence>
<dbReference type="PANTHER" id="PTHR46193:SF10">
    <property type="entry name" value="6-PHOSPHOGLUCONATE PHOSPHATASE"/>
    <property type="match status" value="1"/>
</dbReference>
<evidence type="ECO:0000256" key="2">
    <source>
        <dbReference type="ARBA" id="ARBA00006171"/>
    </source>
</evidence>
<dbReference type="InterPro" id="IPR023198">
    <property type="entry name" value="PGP-like_dom2"/>
</dbReference>
<dbReference type="InterPro" id="IPR006439">
    <property type="entry name" value="HAD-SF_hydro_IA"/>
</dbReference>
<dbReference type="CDD" id="cd07526">
    <property type="entry name" value="HAD_BPGM_like"/>
    <property type="match status" value="1"/>
</dbReference>
<dbReference type="NCBIfam" id="TIGR01509">
    <property type="entry name" value="HAD-SF-IA-v3"/>
    <property type="match status" value="1"/>
</dbReference>
<evidence type="ECO:0000256" key="4">
    <source>
        <dbReference type="ARBA" id="ARBA00022842"/>
    </source>
</evidence>
<organism evidence="5 6">
    <name type="scientific">Mesorhizobium opportunistum (strain LMG 24607 / HAMBI 3007 / WSM2075)</name>
    <dbReference type="NCBI Taxonomy" id="536019"/>
    <lineage>
        <taxon>Bacteria</taxon>
        <taxon>Pseudomonadati</taxon>
        <taxon>Pseudomonadota</taxon>
        <taxon>Alphaproteobacteria</taxon>
        <taxon>Hyphomicrobiales</taxon>
        <taxon>Phyllobacteriaceae</taxon>
        <taxon>Mesorhizobium</taxon>
    </lineage>
</organism>
<dbReference type="Proteomes" id="UP000001623">
    <property type="component" value="Chromosome"/>
</dbReference>
<keyword evidence="5" id="KW-0378">Hydrolase</keyword>
<comment type="cofactor">
    <cofactor evidence="1">
        <name>Mg(2+)</name>
        <dbReference type="ChEBI" id="CHEBI:18420"/>
    </cofactor>
</comment>